<dbReference type="NCBIfam" id="TIGR02532">
    <property type="entry name" value="IV_pilin_GFxxxE"/>
    <property type="match status" value="1"/>
</dbReference>
<dbReference type="OrthoDB" id="8805956at2"/>
<dbReference type="EMBL" id="AOGK01000016">
    <property type="protein sequence ID" value="MDG5977003.1"/>
    <property type="molecule type" value="Genomic_DNA"/>
</dbReference>
<dbReference type="AlphaFoldDB" id="A0A9X4NSE9"/>
<evidence type="ECO:0000313" key="3">
    <source>
        <dbReference type="Proteomes" id="UP001152876"/>
    </source>
</evidence>
<evidence type="ECO:0000256" key="1">
    <source>
        <dbReference type="SAM" id="Phobius"/>
    </source>
</evidence>
<comment type="caution">
    <text evidence="2">The sequence shown here is derived from an EMBL/GenBank/DDBJ whole genome shotgun (WGS) entry which is preliminary data.</text>
</comment>
<keyword evidence="1" id="KW-0812">Transmembrane</keyword>
<accession>A0A9X4NSE9</accession>
<name>A0A9X4NSE9_9BURK</name>
<keyword evidence="1" id="KW-1133">Transmembrane helix</keyword>
<protein>
    <recommendedName>
        <fullName evidence="4">Prepilin-type N-terminal cleavage/methylation domain-containing protein</fullName>
    </recommendedName>
</protein>
<feature type="transmembrane region" description="Helical" evidence="1">
    <location>
        <begin position="12"/>
        <end position="36"/>
    </location>
</feature>
<reference evidence="2" key="1">
    <citation type="submission" date="2013-01" db="EMBL/GenBank/DDBJ databases">
        <title>Genome draft of Hydrogenophaga taeniospiralis 2K1.</title>
        <authorList>
            <person name="Gomila M."/>
            <person name="Lalucat J."/>
        </authorList>
    </citation>
    <scope>NUCLEOTIDE SEQUENCE</scope>
    <source>
        <strain evidence="2">CCUG 15921</strain>
    </source>
</reference>
<dbReference type="RefSeq" id="WP_068166930.1">
    <property type="nucleotide sequence ID" value="NZ_AOGK01000016.1"/>
</dbReference>
<dbReference type="Proteomes" id="UP001152876">
    <property type="component" value="Unassembled WGS sequence"/>
</dbReference>
<keyword evidence="3" id="KW-1185">Reference proteome</keyword>
<evidence type="ECO:0008006" key="4">
    <source>
        <dbReference type="Google" id="ProtNLM"/>
    </source>
</evidence>
<keyword evidence="1" id="KW-0472">Membrane</keyword>
<evidence type="ECO:0000313" key="2">
    <source>
        <dbReference type="EMBL" id="MDG5977003.1"/>
    </source>
</evidence>
<organism evidence="2 3">
    <name type="scientific">Hydrogenophaga taeniospiralis CCUG 15921</name>
    <dbReference type="NCBI Taxonomy" id="1281780"/>
    <lineage>
        <taxon>Bacteria</taxon>
        <taxon>Pseudomonadati</taxon>
        <taxon>Pseudomonadota</taxon>
        <taxon>Betaproteobacteria</taxon>
        <taxon>Burkholderiales</taxon>
        <taxon>Comamonadaceae</taxon>
        <taxon>Hydrogenophaga</taxon>
    </lineage>
</organism>
<dbReference type="PROSITE" id="PS00409">
    <property type="entry name" value="PROKAR_NTER_METHYL"/>
    <property type="match status" value="1"/>
</dbReference>
<dbReference type="InterPro" id="IPR012902">
    <property type="entry name" value="N_methyl_site"/>
</dbReference>
<proteinExistence type="predicted"/>
<sequence length="405" mass="41636">MRPVFIRRRQRGFSLIELGVSLVIAGVIGLMLWRWIAATQQPVSAQDMRRQLGEAQSAVEGFVLTRHRLPCAAANTGGVEACGTADAVFLPWKTLGLSSDLSVLHYGVNRGGGADLAATGAAWIAPDLNIDFSGVPVLPVATADAPAAATAATQVTSLITAAVARRTVVNGLDWCRVLRGFAANPTAAGVLSAGNITASLPVAYTLVHPGLNGQFDGNNRVGAGGSWRFDLPGRVQDESFDDIGLAVGPADLSARMGCVARLSAAQASAQAAFAQYDTTRVMQEYWSLREFDVTTAEDGVSGAETGVAMAAMGLAISTTSTLVGLASAANTEGLTVYAVAIAAVNMAVAVTETVLAAQDLVDAQQALVDSRAKLVATSTYAAGVYGSLADALSQSIALDTKGLNP</sequence>
<gene>
    <name evidence="2" type="ORF">H010_17206</name>
</gene>
<dbReference type="Pfam" id="PF07963">
    <property type="entry name" value="N_methyl"/>
    <property type="match status" value="1"/>
</dbReference>